<evidence type="ECO:0000256" key="6">
    <source>
        <dbReference type="ARBA" id="ARBA00023010"/>
    </source>
</evidence>
<comment type="caution">
    <text evidence="9">The sequence shown here is derived from an EMBL/GenBank/DDBJ whole genome shotgun (WGS) entry which is preliminary data.</text>
</comment>
<sequence length="92" mass="10680">MFEFGALSEILIILIAALILIGPKELPRVLYQCGRWLQKIRHFSQQLGQGLDEYVDEGIFDEYVETQNKKHLKTSSKIKTSKKKTARKEKDE</sequence>
<evidence type="ECO:0000313" key="10">
    <source>
        <dbReference type="Proteomes" id="UP000664414"/>
    </source>
</evidence>
<organism evidence="9 10">
    <name type="scientific">Candidatus Paracaedimonas acanthamoebae</name>
    <dbReference type="NCBI Taxonomy" id="244581"/>
    <lineage>
        <taxon>Bacteria</taxon>
        <taxon>Pseudomonadati</taxon>
        <taxon>Pseudomonadota</taxon>
        <taxon>Alphaproteobacteria</taxon>
        <taxon>Holosporales</taxon>
        <taxon>Caedimonadaceae</taxon>
        <taxon>Candidatus Paracaedimonas</taxon>
    </lineage>
</organism>
<name>A0A8J7TTZ1_9PROT</name>
<keyword evidence="6" id="KW-0811">Translocation</keyword>
<protein>
    <recommendedName>
        <fullName evidence="11">Twin-arginine translocase subunit TatB</fullName>
    </recommendedName>
</protein>
<reference evidence="9" key="1">
    <citation type="submission" date="2021-02" db="EMBL/GenBank/DDBJ databases">
        <title>Thiocyanate and organic carbon inputs drive convergent selection for specific autotrophic Afipia and Thiobacillus strains within complex microbiomes.</title>
        <authorList>
            <person name="Huddy R.J."/>
            <person name="Sachdeva R."/>
            <person name="Kadzinga F."/>
            <person name="Kantor R.S."/>
            <person name="Harrison S.T.L."/>
            <person name="Banfield J.F."/>
        </authorList>
    </citation>
    <scope>NUCLEOTIDE SEQUENCE</scope>
    <source>
        <strain evidence="9">SCN18_10_11_15_R4_P_38_20</strain>
    </source>
</reference>
<evidence type="ECO:0000256" key="4">
    <source>
        <dbReference type="ARBA" id="ARBA00022927"/>
    </source>
</evidence>
<evidence type="ECO:0008006" key="11">
    <source>
        <dbReference type="Google" id="ProtNLM"/>
    </source>
</evidence>
<evidence type="ECO:0000256" key="1">
    <source>
        <dbReference type="ARBA" id="ARBA00004167"/>
    </source>
</evidence>
<gene>
    <name evidence="9" type="ORF">J0H12_05685</name>
</gene>
<evidence type="ECO:0000256" key="5">
    <source>
        <dbReference type="ARBA" id="ARBA00022989"/>
    </source>
</evidence>
<dbReference type="Pfam" id="PF02416">
    <property type="entry name" value="TatA_B_E"/>
    <property type="match status" value="1"/>
</dbReference>
<proteinExistence type="predicted"/>
<keyword evidence="3 8" id="KW-0812">Transmembrane</keyword>
<dbReference type="EMBL" id="JAFKGL010000022">
    <property type="protein sequence ID" value="MBN9413395.1"/>
    <property type="molecule type" value="Genomic_DNA"/>
</dbReference>
<evidence type="ECO:0000256" key="2">
    <source>
        <dbReference type="ARBA" id="ARBA00022448"/>
    </source>
</evidence>
<evidence type="ECO:0000256" key="8">
    <source>
        <dbReference type="SAM" id="Phobius"/>
    </source>
</evidence>
<dbReference type="Gene3D" id="1.20.5.3310">
    <property type="match status" value="1"/>
</dbReference>
<evidence type="ECO:0000256" key="7">
    <source>
        <dbReference type="ARBA" id="ARBA00023136"/>
    </source>
</evidence>
<keyword evidence="5 8" id="KW-1133">Transmembrane helix</keyword>
<feature type="transmembrane region" description="Helical" evidence="8">
    <location>
        <begin position="6"/>
        <end position="22"/>
    </location>
</feature>
<keyword evidence="2" id="KW-0813">Transport</keyword>
<keyword evidence="4" id="KW-0653">Protein transport</keyword>
<accession>A0A8J7TTZ1</accession>
<comment type="subcellular location">
    <subcellularLocation>
        <location evidence="1">Membrane</location>
        <topology evidence="1">Single-pass membrane protein</topology>
    </subcellularLocation>
</comment>
<keyword evidence="7 8" id="KW-0472">Membrane</keyword>
<dbReference type="Proteomes" id="UP000664414">
    <property type="component" value="Unassembled WGS sequence"/>
</dbReference>
<dbReference type="AlphaFoldDB" id="A0A8J7TTZ1"/>
<evidence type="ECO:0000256" key="3">
    <source>
        <dbReference type="ARBA" id="ARBA00022692"/>
    </source>
</evidence>
<evidence type="ECO:0000313" key="9">
    <source>
        <dbReference type="EMBL" id="MBN9413395.1"/>
    </source>
</evidence>
<dbReference type="InterPro" id="IPR003369">
    <property type="entry name" value="TatA/B/E"/>
</dbReference>